<keyword evidence="3" id="KW-1185">Reference proteome</keyword>
<evidence type="ECO:0000313" key="2">
    <source>
        <dbReference type="EMBL" id="QED49368.1"/>
    </source>
</evidence>
<evidence type="ECO:0000313" key="3">
    <source>
        <dbReference type="Proteomes" id="UP000321555"/>
    </source>
</evidence>
<feature type="transmembrane region" description="Helical" evidence="1">
    <location>
        <begin position="138"/>
        <end position="156"/>
    </location>
</feature>
<dbReference type="AlphaFoldDB" id="A0A5B8Z8T2"/>
<sequence length="232" mass="26970">MNTVTKILKCHAEVYDPHKQIMESLRINKKLYGILILILLEALLGWYFMHAQKDGYALLTLCLFIVTVGISSLFHFKLVENLYGSVENLDNERMQRFCQSVLHKSNINLLIENENTLVESLIKEKLEKIQRLEQAKKNIYLGLITVVLPLFITFLIKNLDNIEFLTLTIMTIGLIILLFAFKSSFKEYTTISKLEHINELLKELRLSQIVESRIILTQANEQNENEELDNNI</sequence>
<evidence type="ECO:0000256" key="1">
    <source>
        <dbReference type="SAM" id="Phobius"/>
    </source>
</evidence>
<accession>A0A5B8Z8T2</accession>
<feature type="transmembrane region" description="Helical" evidence="1">
    <location>
        <begin position="162"/>
        <end position="181"/>
    </location>
</feature>
<dbReference type="OrthoDB" id="10006954at2"/>
<proteinExistence type="predicted"/>
<organism evidence="2 3">
    <name type="scientific">Cytobacillus dafuensis</name>
    <name type="common">Bacillus dafuensis</name>
    <dbReference type="NCBI Taxonomy" id="1742359"/>
    <lineage>
        <taxon>Bacteria</taxon>
        <taxon>Bacillati</taxon>
        <taxon>Bacillota</taxon>
        <taxon>Bacilli</taxon>
        <taxon>Bacillales</taxon>
        <taxon>Bacillaceae</taxon>
        <taxon>Cytobacillus</taxon>
    </lineage>
</organism>
<dbReference type="RefSeq" id="WP_057773665.1">
    <property type="nucleotide sequence ID" value="NZ_CP042593.1"/>
</dbReference>
<feature type="transmembrane region" description="Helical" evidence="1">
    <location>
        <begin position="55"/>
        <end position="76"/>
    </location>
</feature>
<reference evidence="3" key="1">
    <citation type="submission" date="2019-08" db="EMBL/GenBank/DDBJ databases">
        <authorList>
            <person name="Zheng X."/>
        </authorList>
    </citation>
    <scope>NUCLEOTIDE SEQUENCE [LARGE SCALE GENOMIC DNA]</scope>
    <source>
        <strain evidence="3">FJAT-25496</strain>
    </source>
</reference>
<keyword evidence="1" id="KW-0472">Membrane</keyword>
<keyword evidence="1" id="KW-1133">Transmembrane helix</keyword>
<keyword evidence="1" id="KW-0812">Transmembrane</keyword>
<feature type="transmembrane region" description="Helical" evidence="1">
    <location>
        <begin position="31"/>
        <end position="49"/>
    </location>
</feature>
<dbReference type="EMBL" id="CP042593">
    <property type="protein sequence ID" value="QED49368.1"/>
    <property type="molecule type" value="Genomic_DNA"/>
</dbReference>
<dbReference type="Proteomes" id="UP000321555">
    <property type="component" value="Chromosome"/>
</dbReference>
<dbReference type="KEGG" id="bda:FSZ17_20040"/>
<protein>
    <submittedName>
        <fullName evidence="2">Uncharacterized protein</fullName>
    </submittedName>
</protein>
<name>A0A5B8Z8T2_CYTDA</name>
<gene>
    <name evidence="2" type="ORF">FSZ17_20040</name>
</gene>